<accession>A0ABQ5MNC3</accession>
<gene>
    <name evidence="1" type="ORF">Y10_29830</name>
</gene>
<reference evidence="1" key="1">
    <citation type="submission" date="2022-07" db="EMBL/GenBank/DDBJ databases">
        <title>Taxonomy of Novel Oxalotrophic and Methylotrophic Bacteria.</title>
        <authorList>
            <person name="Sahin N."/>
            <person name="Tani A."/>
        </authorList>
    </citation>
    <scope>NUCLEOTIDE SEQUENCE</scope>
    <source>
        <strain evidence="1">Y10</strain>
    </source>
</reference>
<dbReference type="Proteomes" id="UP001143543">
    <property type="component" value="Unassembled WGS sequence"/>
</dbReference>
<comment type="caution">
    <text evidence="1">The sequence shown here is derived from an EMBL/GenBank/DDBJ whole genome shotgun (WGS) entry which is preliminary data.</text>
</comment>
<protein>
    <submittedName>
        <fullName evidence="1">Uncharacterized protein</fullName>
    </submittedName>
</protein>
<dbReference type="EMBL" id="BRVO01000004">
    <property type="protein sequence ID" value="GLB50615.1"/>
    <property type="molecule type" value="Genomic_DNA"/>
</dbReference>
<sequence>MSIHSSLHNQANNRITHLEVYKKAITLFKTSRLLATYITDNKDIATMHTSSHGSDRYSLQMVMDSMSLAPDIAEIHTTFDMRMKRYRIRRMKRTISRIHKYCDFIEKHYGHAKDYISLLRQEIAAYRKAHANWEDNLFKNQMN</sequence>
<name>A0ABQ5MNC3_9FLAO</name>
<evidence type="ECO:0000313" key="1">
    <source>
        <dbReference type="EMBL" id="GLB50615.1"/>
    </source>
</evidence>
<organism evidence="1 2">
    <name type="scientific">Neptunitalea lumnitzerae</name>
    <dbReference type="NCBI Taxonomy" id="2965509"/>
    <lineage>
        <taxon>Bacteria</taxon>
        <taxon>Pseudomonadati</taxon>
        <taxon>Bacteroidota</taxon>
        <taxon>Flavobacteriia</taxon>
        <taxon>Flavobacteriales</taxon>
        <taxon>Flavobacteriaceae</taxon>
        <taxon>Neptunitalea</taxon>
    </lineage>
</organism>
<evidence type="ECO:0000313" key="2">
    <source>
        <dbReference type="Proteomes" id="UP001143543"/>
    </source>
</evidence>
<keyword evidence="2" id="KW-1185">Reference proteome</keyword>
<proteinExistence type="predicted"/>
<dbReference type="RefSeq" id="WP_281766249.1">
    <property type="nucleotide sequence ID" value="NZ_BRVO01000004.1"/>
</dbReference>